<name>A0A5R9GK46_9BACL</name>
<dbReference type="Gene3D" id="2.60.40.680">
    <property type="match status" value="1"/>
</dbReference>
<dbReference type="GO" id="GO:0030246">
    <property type="term" value="F:carbohydrate binding"/>
    <property type="evidence" value="ECO:0007669"/>
    <property type="project" value="InterPro"/>
</dbReference>
<accession>A0A5R9GK46</accession>
<proteinExistence type="predicted"/>
<gene>
    <name evidence="3" type="ORF">FE782_11650</name>
</gene>
<reference evidence="3 4" key="1">
    <citation type="submission" date="2019-05" db="EMBL/GenBank/DDBJ databases">
        <authorList>
            <person name="Narsing Rao M.P."/>
            <person name="Li W.J."/>
        </authorList>
    </citation>
    <scope>NUCLEOTIDE SEQUENCE [LARGE SCALE GENOMIC DNA]</scope>
    <source>
        <strain evidence="3 4">SYSU_K30003</strain>
    </source>
</reference>
<feature type="signal peptide" evidence="1">
    <location>
        <begin position="1"/>
        <end position="39"/>
    </location>
</feature>
<keyword evidence="1" id="KW-0732">Signal</keyword>
<dbReference type="CDD" id="cd08547">
    <property type="entry name" value="Type_II_cohesin"/>
    <property type="match status" value="1"/>
</dbReference>
<dbReference type="Proteomes" id="UP000309676">
    <property type="component" value="Unassembled WGS sequence"/>
</dbReference>
<dbReference type="Pfam" id="PF00963">
    <property type="entry name" value="Cohesin"/>
    <property type="match status" value="1"/>
</dbReference>
<organism evidence="3 4">
    <name type="scientific">Paenibacillus antri</name>
    <dbReference type="NCBI Taxonomy" id="2582848"/>
    <lineage>
        <taxon>Bacteria</taxon>
        <taxon>Bacillati</taxon>
        <taxon>Bacillota</taxon>
        <taxon>Bacilli</taxon>
        <taxon>Bacillales</taxon>
        <taxon>Paenibacillaceae</taxon>
        <taxon>Paenibacillus</taxon>
    </lineage>
</organism>
<dbReference type="InterPro" id="IPR002102">
    <property type="entry name" value="Cohesin_dom"/>
</dbReference>
<dbReference type="EMBL" id="VCIW01000006">
    <property type="protein sequence ID" value="TLS52025.1"/>
    <property type="molecule type" value="Genomic_DNA"/>
</dbReference>
<evidence type="ECO:0000313" key="4">
    <source>
        <dbReference type="Proteomes" id="UP000309676"/>
    </source>
</evidence>
<keyword evidence="4" id="KW-1185">Reference proteome</keyword>
<dbReference type="AlphaFoldDB" id="A0A5R9GK46"/>
<evidence type="ECO:0000259" key="2">
    <source>
        <dbReference type="Pfam" id="PF00963"/>
    </source>
</evidence>
<protein>
    <recommendedName>
        <fullName evidence="2">Cohesin domain-containing protein</fullName>
    </recommendedName>
</protein>
<comment type="caution">
    <text evidence="3">The sequence shown here is derived from an EMBL/GenBank/DDBJ whole genome shotgun (WGS) entry which is preliminary data.</text>
</comment>
<sequence length="237" mass="25416">MWAVVSYSNLWRGVPFMKNWILLLVTLCLAALPAAPALAAESTATVGISVAAQQQTVGKPFDVHIAISDAANLAGISFRLRYDPAKLQLAKRTNGEPMVQFASGFQFFGGSTVNETTGTLAYPLLYDKPTASAPVNSRVMTVTFVPLTSERVQVQLEHISVMNYLSSSIQKNTQASASVWVGPALPKSPDEPKFSIKSAMSLIRGTGGALVDFNGDGTADKSDMVYVLQQVEPRGFN</sequence>
<evidence type="ECO:0000256" key="1">
    <source>
        <dbReference type="SAM" id="SignalP"/>
    </source>
</evidence>
<dbReference type="GO" id="GO:0000272">
    <property type="term" value="P:polysaccharide catabolic process"/>
    <property type="evidence" value="ECO:0007669"/>
    <property type="project" value="InterPro"/>
</dbReference>
<dbReference type="SUPFAM" id="SSF49384">
    <property type="entry name" value="Carbohydrate-binding domain"/>
    <property type="match status" value="1"/>
</dbReference>
<feature type="chain" id="PRO_5024281753" description="Cohesin domain-containing protein" evidence="1">
    <location>
        <begin position="40"/>
        <end position="237"/>
    </location>
</feature>
<dbReference type="InterPro" id="IPR008965">
    <property type="entry name" value="CBM2/CBM3_carb-bd_dom_sf"/>
</dbReference>
<evidence type="ECO:0000313" key="3">
    <source>
        <dbReference type="EMBL" id="TLS52025.1"/>
    </source>
</evidence>
<feature type="domain" description="Cohesin" evidence="2">
    <location>
        <begin position="48"/>
        <end position="150"/>
    </location>
</feature>